<name>A0ACC0P0E1_RHOML</name>
<organism evidence="1 2">
    <name type="scientific">Rhododendron molle</name>
    <name type="common">Chinese azalea</name>
    <name type="synonym">Azalea mollis</name>
    <dbReference type="NCBI Taxonomy" id="49168"/>
    <lineage>
        <taxon>Eukaryota</taxon>
        <taxon>Viridiplantae</taxon>
        <taxon>Streptophyta</taxon>
        <taxon>Embryophyta</taxon>
        <taxon>Tracheophyta</taxon>
        <taxon>Spermatophyta</taxon>
        <taxon>Magnoliopsida</taxon>
        <taxon>eudicotyledons</taxon>
        <taxon>Gunneridae</taxon>
        <taxon>Pentapetalae</taxon>
        <taxon>asterids</taxon>
        <taxon>Ericales</taxon>
        <taxon>Ericaceae</taxon>
        <taxon>Ericoideae</taxon>
        <taxon>Rhodoreae</taxon>
        <taxon>Rhododendron</taxon>
    </lineage>
</organism>
<proteinExistence type="predicted"/>
<dbReference type="EMBL" id="CM046391">
    <property type="protein sequence ID" value="KAI8558203.1"/>
    <property type="molecule type" value="Genomic_DNA"/>
</dbReference>
<comment type="caution">
    <text evidence="1">The sequence shown here is derived from an EMBL/GenBank/DDBJ whole genome shotgun (WGS) entry which is preliminary data.</text>
</comment>
<sequence>MQGACVSDGSTQPWYVRRIPTLPQEEGLPRAAVGECRIWDLYQQLKLELCAVFRRLQEIRDGCRVLGQVLSEAPELPLVKYLDEKIQQYMAVESVIDEENEARMSTMEDEPVAVRTENSTDLVQNGY</sequence>
<keyword evidence="2" id="KW-1185">Reference proteome</keyword>
<reference evidence="1" key="1">
    <citation type="submission" date="2022-02" db="EMBL/GenBank/DDBJ databases">
        <title>Plant Genome Project.</title>
        <authorList>
            <person name="Zhang R.-G."/>
        </authorList>
    </citation>
    <scope>NUCLEOTIDE SEQUENCE</scope>
    <source>
        <strain evidence="1">AT1</strain>
    </source>
</reference>
<accession>A0ACC0P0E1</accession>
<evidence type="ECO:0000313" key="2">
    <source>
        <dbReference type="Proteomes" id="UP001062846"/>
    </source>
</evidence>
<protein>
    <submittedName>
        <fullName evidence="1">Uncharacterized protein</fullName>
    </submittedName>
</protein>
<dbReference type="Proteomes" id="UP001062846">
    <property type="component" value="Chromosome 4"/>
</dbReference>
<evidence type="ECO:0000313" key="1">
    <source>
        <dbReference type="EMBL" id="KAI8558203.1"/>
    </source>
</evidence>
<gene>
    <name evidence="1" type="ORF">RHMOL_Rhmol04G0071800</name>
</gene>